<organism evidence="1">
    <name type="scientific">Rhizophora mucronata</name>
    <name type="common">Asiatic mangrove</name>
    <dbReference type="NCBI Taxonomy" id="61149"/>
    <lineage>
        <taxon>Eukaryota</taxon>
        <taxon>Viridiplantae</taxon>
        <taxon>Streptophyta</taxon>
        <taxon>Embryophyta</taxon>
        <taxon>Tracheophyta</taxon>
        <taxon>Spermatophyta</taxon>
        <taxon>Magnoliopsida</taxon>
        <taxon>eudicotyledons</taxon>
        <taxon>Gunneridae</taxon>
        <taxon>Pentapetalae</taxon>
        <taxon>rosids</taxon>
        <taxon>fabids</taxon>
        <taxon>Malpighiales</taxon>
        <taxon>Rhizophoraceae</taxon>
        <taxon>Rhizophora</taxon>
    </lineage>
</organism>
<evidence type="ECO:0000313" key="1">
    <source>
        <dbReference type="EMBL" id="MBX73473.1"/>
    </source>
</evidence>
<proteinExistence type="predicted"/>
<protein>
    <submittedName>
        <fullName evidence="1">Uncharacterized protein</fullName>
    </submittedName>
</protein>
<reference evidence="1" key="1">
    <citation type="submission" date="2018-02" db="EMBL/GenBank/DDBJ databases">
        <title>Rhizophora mucronata_Transcriptome.</title>
        <authorList>
            <person name="Meera S.P."/>
            <person name="Sreeshan A."/>
            <person name="Augustine A."/>
        </authorList>
    </citation>
    <scope>NUCLEOTIDE SEQUENCE</scope>
    <source>
        <tissue evidence="1">Leaf</tissue>
    </source>
</reference>
<dbReference type="EMBL" id="GGEC01092989">
    <property type="protein sequence ID" value="MBX73473.1"/>
    <property type="molecule type" value="Transcribed_RNA"/>
</dbReference>
<name>A0A2P2R2K0_RHIMU</name>
<dbReference type="AlphaFoldDB" id="A0A2P2R2K0"/>
<accession>A0A2P2R2K0</accession>
<sequence>MLRKDENSMKRDVKNSTVV</sequence>